<keyword evidence="3" id="KW-1185">Reference proteome</keyword>
<dbReference type="Proteomes" id="UP001497382">
    <property type="component" value="Unassembled WGS sequence"/>
</dbReference>
<dbReference type="EMBL" id="CAXIEN010000339">
    <property type="protein sequence ID" value="CAL1294144.1"/>
    <property type="molecule type" value="Genomic_DNA"/>
</dbReference>
<name>A0AAV2BDX5_9ARAC</name>
<accession>A0AAV2BDX5</accession>
<proteinExistence type="predicted"/>
<reference evidence="2 3" key="1">
    <citation type="submission" date="2024-04" db="EMBL/GenBank/DDBJ databases">
        <authorList>
            <person name="Rising A."/>
            <person name="Reimegard J."/>
            <person name="Sonavane S."/>
            <person name="Akerstrom W."/>
            <person name="Nylinder S."/>
            <person name="Hedman E."/>
            <person name="Kallberg Y."/>
        </authorList>
    </citation>
    <scope>NUCLEOTIDE SEQUENCE [LARGE SCALE GENOMIC DNA]</scope>
</reference>
<sequence length="66" mass="7302">MEWFLTDFPGRAKPVERVVHSYCSRSCRPAICPGSAQESSSNQSLDSTATPLNSAGDLPLEVFFYF</sequence>
<evidence type="ECO:0000313" key="3">
    <source>
        <dbReference type="Proteomes" id="UP001497382"/>
    </source>
</evidence>
<feature type="compositionally biased region" description="Polar residues" evidence="1">
    <location>
        <begin position="36"/>
        <end position="53"/>
    </location>
</feature>
<protein>
    <submittedName>
        <fullName evidence="2">Uncharacterized protein</fullName>
    </submittedName>
</protein>
<organism evidence="2 3">
    <name type="scientific">Larinioides sclopetarius</name>
    <dbReference type="NCBI Taxonomy" id="280406"/>
    <lineage>
        <taxon>Eukaryota</taxon>
        <taxon>Metazoa</taxon>
        <taxon>Ecdysozoa</taxon>
        <taxon>Arthropoda</taxon>
        <taxon>Chelicerata</taxon>
        <taxon>Arachnida</taxon>
        <taxon>Araneae</taxon>
        <taxon>Araneomorphae</taxon>
        <taxon>Entelegynae</taxon>
        <taxon>Araneoidea</taxon>
        <taxon>Araneidae</taxon>
        <taxon>Larinioides</taxon>
    </lineage>
</organism>
<gene>
    <name evidence="2" type="ORF">LARSCL_LOCUS18558</name>
</gene>
<feature type="region of interest" description="Disordered" evidence="1">
    <location>
        <begin position="33"/>
        <end position="55"/>
    </location>
</feature>
<evidence type="ECO:0000313" key="2">
    <source>
        <dbReference type="EMBL" id="CAL1294144.1"/>
    </source>
</evidence>
<dbReference type="AlphaFoldDB" id="A0AAV2BDX5"/>
<evidence type="ECO:0000256" key="1">
    <source>
        <dbReference type="SAM" id="MobiDB-lite"/>
    </source>
</evidence>
<comment type="caution">
    <text evidence="2">The sequence shown here is derived from an EMBL/GenBank/DDBJ whole genome shotgun (WGS) entry which is preliminary data.</text>
</comment>